<sequence>MNRRNRGYSSSTSRVSNTYGNRQTSDNPRTGSGGGASDSFRRRSDAPLKRNNDEDESNNKEGDSADVSFIVGTCSSMCPERERVTRERLRDLAVFERLYGNPSKSSTDLAVKKFCRTLSAADVQASDDKVY</sequence>
<dbReference type="GO" id="GO:0006406">
    <property type="term" value="P:mRNA export from nucleus"/>
    <property type="evidence" value="ECO:0007669"/>
    <property type="project" value="TreeGrafter"/>
</dbReference>
<reference evidence="3" key="1">
    <citation type="submission" date="2021-01" db="EMBL/GenBank/DDBJ databases">
        <authorList>
            <person name="Bezrukov I."/>
        </authorList>
    </citation>
    <scope>NUCLEOTIDE SEQUENCE</scope>
</reference>
<evidence type="ECO:0000256" key="1">
    <source>
        <dbReference type="SAM" id="MobiDB-lite"/>
    </source>
</evidence>
<dbReference type="Proteomes" id="UP000682877">
    <property type="component" value="Chromosome 5"/>
</dbReference>
<name>A0A8S2AEH4_ARAAE</name>
<protein>
    <recommendedName>
        <fullName evidence="2">SAC3/GANP/THP3 conserved domain-containing protein</fullName>
    </recommendedName>
</protein>
<dbReference type="InterPro" id="IPR005062">
    <property type="entry name" value="SAC3/GANP/THP3_conserved"/>
</dbReference>
<keyword evidence="4" id="KW-1185">Reference proteome</keyword>
<evidence type="ECO:0000313" key="4">
    <source>
        <dbReference type="Proteomes" id="UP000682877"/>
    </source>
</evidence>
<dbReference type="EMBL" id="LR999455">
    <property type="protein sequence ID" value="CAE6076246.1"/>
    <property type="molecule type" value="Genomic_DNA"/>
</dbReference>
<dbReference type="AlphaFoldDB" id="A0A8S2AEH4"/>
<evidence type="ECO:0000259" key="2">
    <source>
        <dbReference type="Pfam" id="PF03399"/>
    </source>
</evidence>
<proteinExistence type="predicted"/>
<feature type="compositionally biased region" description="Basic and acidic residues" evidence="1">
    <location>
        <begin position="39"/>
        <end position="63"/>
    </location>
</feature>
<dbReference type="GO" id="GO:0005737">
    <property type="term" value="C:cytoplasm"/>
    <property type="evidence" value="ECO:0007669"/>
    <property type="project" value="TreeGrafter"/>
</dbReference>
<dbReference type="PANTHER" id="PTHR12436:SF3">
    <property type="entry name" value="GERMINAL-CENTER ASSOCIATED NUCLEAR PROTEIN"/>
    <property type="match status" value="1"/>
</dbReference>
<feature type="region of interest" description="Disordered" evidence="1">
    <location>
        <begin position="1"/>
        <end position="66"/>
    </location>
</feature>
<dbReference type="GO" id="GO:0070390">
    <property type="term" value="C:transcription export complex 2"/>
    <property type="evidence" value="ECO:0007669"/>
    <property type="project" value="TreeGrafter"/>
</dbReference>
<dbReference type="PANTHER" id="PTHR12436">
    <property type="entry name" value="80 KDA MCM3-ASSOCIATED PROTEIN"/>
    <property type="match status" value="1"/>
</dbReference>
<evidence type="ECO:0000313" key="3">
    <source>
        <dbReference type="EMBL" id="CAE6076246.1"/>
    </source>
</evidence>
<accession>A0A8S2AEH4</accession>
<dbReference type="InterPro" id="IPR045107">
    <property type="entry name" value="SAC3/GANP/THP3"/>
</dbReference>
<feature type="compositionally biased region" description="Polar residues" evidence="1">
    <location>
        <begin position="7"/>
        <end position="30"/>
    </location>
</feature>
<dbReference type="Pfam" id="PF03399">
    <property type="entry name" value="SAC3_GANP"/>
    <property type="match status" value="1"/>
</dbReference>
<gene>
    <name evidence="3" type="ORF">AARE701A_LOCUS13379</name>
</gene>
<organism evidence="3 4">
    <name type="scientific">Arabidopsis arenosa</name>
    <name type="common">Sand rock-cress</name>
    <name type="synonym">Cardaminopsis arenosa</name>
    <dbReference type="NCBI Taxonomy" id="38785"/>
    <lineage>
        <taxon>Eukaryota</taxon>
        <taxon>Viridiplantae</taxon>
        <taxon>Streptophyta</taxon>
        <taxon>Embryophyta</taxon>
        <taxon>Tracheophyta</taxon>
        <taxon>Spermatophyta</taxon>
        <taxon>Magnoliopsida</taxon>
        <taxon>eudicotyledons</taxon>
        <taxon>Gunneridae</taxon>
        <taxon>Pentapetalae</taxon>
        <taxon>rosids</taxon>
        <taxon>malvids</taxon>
        <taxon>Brassicales</taxon>
        <taxon>Brassicaceae</taxon>
        <taxon>Camelineae</taxon>
        <taxon>Arabidopsis</taxon>
    </lineage>
</organism>
<feature type="domain" description="SAC3/GANP/THP3 conserved" evidence="2">
    <location>
        <begin position="77"/>
        <end position="125"/>
    </location>
</feature>